<proteinExistence type="predicted"/>
<organism evidence="1 2">
    <name type="scientific">Cerrena zonata</name>
    <dbReference type="NCBI Taxonomy" id="2478898"/>
    <lineage>
        <taxon>Eukaryota</taxon>
        <taxon>Fungi</taxon>
        <taxon>Dikarya</taxon>
        <taxon>Basidiomycota</taxon>
        <taxon>Agaricomycotina</taxon>
        <taxon>Agaricomycetes</taxon>
        <taxon>Polyporales</taxon>
        <taxon>Cerrenaceae</taxon>
        <taxon>Cerrena</taxon>
    </lineage>
</organism>
<dbReference type="EMBL" id="JASBNA010000005">
    <property type="protein sequence ID" value="KAK7691990.1"/>
    <property type="molecule type" value="Genomic_DNA"/>
</dbReference>
<reference evidence="1 2" key="1">
    <citation type="submission" date="2022-09" db="EMBL/GenBank/DDBJ databases">
        <authorList>
            <person name="Palmer J.M."/>
        </authorList>
    </citation>
    <scope>NUCLEOTIDE SEQUENCE [LARGE SCALE GENOMIC DNA]</scope>
    <source>
        <strain evidence="1 2">DSM 7382</strain>
    </source>
</reference>
<protein>
    <submittedName>
        <fullName evidence="1">Uncharacterized protein</fullName>
    </submittedName>
</protein>
<dbReference type="AlphaFoldDB" id="A0AAW0GRW1"/>
<comment type="caution">
    <text evidence="1">The sequence shown here is derived from an EMBL/GenBank/DDBJ whole genome shotgun (WGS) entry which is preliminary data.</text>
</comment>
<gene>
    <name evidence="1" type="ORF">QCA50_005395</name>
</gene>
<evidence type="ECO:0000313" key="2">
    <source>
        <dbReference type="Proteomes" id="UP001385951"/>
    </source>
</evidence>
<sequence length="70" mass="7578">MVSSLPSPSQGDCIALKTAFRMYQGGPASANHLVCYTITLSDMHIISGFKKSESATYYDRSAMVNAHATF</sequence>
<keyword evidence="2" id="KW-1185">Reference proteome</keyword>
<evidence type="ECO:0000313" key="1">
    <source>
        <dbReference type="EMBL" id="KAK7691990.1"/>
    </source>
</evidence>
<dbReference type="Proteomes" id="UP001385951">
    <property type="component" value="Unassembled WGS sequence"/>
</dbReference>
<accession>A0AAW0GRW1</accession>
<name>A0AAW0GRW1_9APHY</name>